<evidence type="ECO:0000256" key="8">
    <source>
        <dbReference type="ARBA" id="ARBA00022598"/>
    </source>
</evidence>
<keyword evidence="8" id="KW-0436">Ligase</keyword>
<evidence type="ECO:0000256" key="10">
    <source>
        <dbReference type="ARBA" id="ARBA00022741"/>
    </source>
</evidence>
<comment type="catalytic activity">
    <reaction evidence="20">
        <text>7,8-dihydropteroate + L-glutamate + ATP = 7,8-dihydrofolate + ADP + phosphate + H(+)</text>
        <dbReference type="Rhea" id="RHEA:23584"/>
        <dbReference type="ChEBI" id="CHEBI:15378"/>
        <dbReference type="ChEBI" id="CHEBI:17839"/>
        <dbReference type="ChEBI" id="CHEBI:29985"/>
        <dbReference type="ChEBI" id="CHEBI:30616"/>
        <dbReference type="ChEBI" id="CHEBI:43474"/>
        <dbReference type="ChEBI" id="CHEBI:57451"/>
        <dbReference type="ChEBI" id="CHEBI:456216"/>
        <dbReference type="EC" id="6.3.2.12"/>
    </reaction>
</comment>
<comment type="catalytic activity">
    <reaction evidence="19">
        <text>(6R)-5,10-methylenetetrahydrofolyl-(gamma-L-Glu)(n) + L-glutamate + ATP = (6R)-5,10-methylenetetrahydrofolyl-(gamma-L-Glu)(n+1) + ADP + phosphate + H(+)</text>
        <dbReference type="Rhea" id="RHEA:51912"/>
        <dbReference type="Rhea" id="RHEA-COMP:13257"/>
        <dbReference type="Rhea" id="RHEA-COMP:13258"/>
        <dbReference type="ChEBI" id="CHEBI:15378"/>
        <dbReference type="ChEBI" id="CHEBI:29985"/>
        <dbReference type="ChEBI" id="CHEBI:30616"/>
        <dbReference type="ChEBI" id="CHEBI:43474"/>
        <dbReference type="ChEBI" id="CHEBI:136572"/>
        <dbReference type="ChEBI" id="CHEBI:456216"/>
        <dbReference type="EC" id="6.3.2.17"/>
    </reaction>
</comment>
<evidence type="ECO:0000256" key="3">
    <source>
        <dbReference type="ARBA" id="ARBA00005150"/>
    </source>
</evidence>
<dbReference type="PANTHER" id="PTHR11136:SF0">
    <property type="entry name" value="DIHYDROFOLATE SYNTHETASE-RELATED"/>
    <property type="match status" value="1"/>
</dbReference>
<evidence type="ECO:0000256" key="19">
    <source>
        <dbReference type="ARBA" id="ARBA00049035"/>
    </source>
</evidence>
<evidence type="ECO:0000256" key="2">
    <source>
        <dbReference type="ARBA" id="ARBA00004799"/>
    </source>
</evidence>
<evidence type="ECO:0000256" key="9">
    <source>
        <dbReference type="ARBA" id="ARBA00022723"/>
    </source>
</evidence>
<keyword evidence="9" id="KW-0479">Metal-binding</keyword>
<comment type="pathway">
    <text evidence="3">Cofactor biosynthesis; tetrahydrofolylpolyglutamate biosynthesis.</text>
</comment>
<evidence type="ECO:0000256" key="12">
    <source>
        <dbReference type="ARBA" id="ARBA00022842"/>
    </source>
</evidence>
<evidence type="ECO:0000256" key="15">
    <source>
        <dbReference type="ARBA" id="ARBA00030592"/>
    </source>
</evidence>
<evidence type="ECO:0000313" key="23">
    <source>
        <dbReference type="EMBL" id="MCK0536188.1"/>
    </source>
</evidence>
<accession>A0ABT0E2Z4</accession>
<evidence type="ECO:0000256" key="16">
    <source>
        <dbReference type="ARBA" id="ARBA00032510"/>
    </source>
</evidence>
<reference evidence="23" key="1">
    <citation type="submission" date="2022-04" db="EMBL/GenBank/DDBJ databases">
        <title>Alcanivorax sp. CY1518 draft genome sequence.</title>
        <authorList>
            <person name="Zhao G."/>
            <person name="An M."/>
        </authorList>
    </citation>
    <scope>NUCLEOTIDE SEQUENCE</scope>
    <source>
        <strain evidence="23">CY1518</strain>
    </source>
</reference>
<evidence type="ECO:0000256" key="1">
    <source>
        <dbReference type="ARBA" id="ARBA00002714"/>
    </source>
</evidence>
<protein>
    <recommendedName>
        <fullName evidence="7">Dihydrofolate synthase/folylpolyglutamate synthase</fullName>
        <ecNumber evidence="5">6.3.2.12</ecNumber>
        <ecNumber evidence="6">6.3.2.17</ecNumber>
    </recommendedName>
    <alternativeName>
        <fullName evidence="16">Folylpoly-gamma-glutamate synthetase-dihydrofolate synthetase</fullName>
    </alternativeName>
    <alternativeName>
        <fullName evidence="14">Folylpolyglutamate synthetase</fullName>
    </alternativeName>
    <alternativeName>
        <fullName evidence="15">Tetrahydrofolylpolyglutamate synthase</fullName>
    </alternativeName>
</protein>
<dbReference type="Gene3D" id="3.90.190.20">
    <property type="entry name" value="Mur ligase, C-terminal domain"/>
    <property type="match status" value="1"/>
</dbReference>
<evidence type="ECO:0000259" key="22">
    <source>
        <dbReference type="Pfam" id="PF08245"/>
    </source>
</evidence>
<keyword evidence="12" id="KW-0460">Magnesium</keyword>
<evidence type="ECO:0000256" key="5">
    <source>
        <dbReference type="ARBA" id="ARBA00013023"/>
    </source>
</evidence>
<dbReference type="NCBIfam" id="TIGR01499">
    <property type="entry name" value="folC"/>
    <property type="match status" value="1"/>
</dbReference>
<dbReference type="SUPFAM" id="SSF53623">
    <property type="entry name" value="MurD-like peptide ligases, catalytic domain"/>
    <property type="match status" value="1"/>
</dbReference>
<evidence type="ECO:0000256" key="17">
    <source>
        <dbReference type="ARBA" id="ARBA00047493"/>
    </source>
</evidence>
<evidence type="ECO:0000256" key="18">
    <source>
        <dbReference type="ARBA" id="ARBA00047808"/>
    </source>
</evidence>
<comment type="pathway">
    <text evidence="2">Cofactor biosynthesis; tetrahydrofolate biosynthesis; 7,8-dihydrofolate from 2-amino-4-hydroxy-6-hydroxymethyl-7,8-dihydropteridine diphosphate and 4-aminobenzoate: step 2/2.</text>
</comment>
<keyword evidence="13" id="KW-0289">Folate biosynthesis</keyword>
<name>A0ABT0E2Z4_9GAMM</name>
<dbReference type="InterPro" id="IPR036565">
    <property type="entry name" value="Mur-like_cat_sf"/>
</dbReference>
<evidence type="ECO:0000256" key="4">
    <source>
        <dbReference type="ARBA" id="ARBA00008276"/>
    </source>
</evidence>
<evidence type="ECO:0000256" key="7">
    <source>
        <dbReference type="ARBA" id="ARBA00019357"/>
    </source>
</evidence>
<dbReference type="EC" id="6.3.2.17" evidence="6"/>
<comment type="caution">
    <text evidence="23">The sequence shown here is derived from an EMBL/GenBank/DDBJ whole genome shotgun (WGS) entry which is preliminary data.</text>
</comment>
<dbReference type="SUPFAM" id="SSF53244">
    <property type="entry name" value="MurD-like peptide ligases, peptide-binding domain"/>
    <property type="match status" value="1"/>
</dbReference>
<dbReference type="InterPro" id="IPR036615">
    <property type="entry name" value="Mur_ligase_C_dom_sf"/>
</dbReference>
<proteinExistence type="inferred from homology"/>
<evidence type="ECO:0000256" key="20">
    <source>
        <dbReference type="ARBA" id="ARBA00049161"/>
    </source>
</evidence>
<dbReference type="RefSeq" id="WP_246947170.1">
    <property type="nucleotide sequence ID" value="NZ_JALKII010000001.1"/>
</dbReference>
<organism evidence="23 24">
    <name type="scientific">Alcanivorax quisquiliarum</name>
    <dbReference type="NCBI Taxonomy" id="2933565"/>
    <lineage>
        <taxon>Bacteria</taxon>
        <taxon>Pseudomonadati</taxon>
        <taxon>Pseudomonadota</taxon>
        <taxon>Gammaproteobacteria</taxon>
        <taxon>Oceanospirillales</taxon>
        <taxon>Alcanivoracaceae</taxon>
        <taxon>Alcanivorax</taxon>
    </lineage>
</organism>
<comment type="catalytic activity">
    <reaction evidence="17">
        <text>(6S)-5,6,7,8-tetrahydrofolyl-(gamma-L-Glu)(n) + L-glutamate + ATP = (6S)-5,6,7,8-tetrahydrofolyl-(gamma-L-Glu)(n+1) + ADP + phosphate + H(+)</text>
        <dbReference type="Rhea" id="RHEA:10580"/>
        <dbReference type="Rhea" id="RHEA-COMP:14738"/>
        <dbReference type="Rhea" id="RHEA-COMP:14740"/>
        <dbReference type="ChEBI" id="CHEBI:15378"/>
        <dbReference type="ChEBI" id="CHEBI:29985"/>
        <dbReference type="ChEBI" id="CHEBI:30616"/>
        <dbReference type="ChEBI" id="CHEBI:43474"/>
        <dbReference type="ChEBI" id="CHEBI:141005"/>
        <dbReference type="ChEBI" id="CHEBI:456216"/>
        <dbReference type="EC" id="6.3.2.17"/>
    </reaction>
</comment>
<evidence type="ECO:0000256" key="14">
    <source>
        <dbReference type="ARBA" id="ARBA00030048"/>
    </source>
</evidence>
<sequence length="427" mass="44640">MSTSLADWLGYIESLHPRDMELGLERVAAVARQLGLLPWQGRVVTVAGTNGKGSTVSLLDHLARASGWRTGLYTSPHIHRFNERIRIDGAEAADDALCRAFEDVEAARRSIDLPLTYFEFTTLAGLLLFREAAPDLLILEVGLGGRLDAVNIVDPDVAVITSVGLDHTDWLGDTREAIASEKAGIRRPGRPLLYGEEDMPPVVAQLAAADGVPLLRAGIDFGAGADGLYWQGSTAVAVERVWLGEDNLATAAQVLALLGRAPDAGALASAARLTLPGRCQQLALGGVDWCLDVGHNREALARFLRRAPAAPSGRTLAVCAMLGDKPVAALAPFVPVVEAWFLADLDGERGGTGARLAEVLPGASDGFSESSPGNSPAGTPPGSVACYTSVAQAVAAARAQARPGDRVLVFGSFYTVADAQAALLGEG</sequence>
<dbReference type="InterPro" id="IPR001645">
    <property type="entry name" value="Folylpolyglutamate_synth"/>
</dbReference>
<gene>
    <name evidence="23" type="ORF">MU846_00505</name>
</gene>
<evidence type="ECO:0000259" key="21">
    <source>
        <dbReference type="Pfam" id="PF02875"/>
    </source>
</evidence>
<evidence type="ECO:0000256" key="11">
    <source>
        <dbReference type="ARBA" id="ARBA00022840"/>
    </source>
</evidence>
<keyword evidence="24" id="KW-1185">Reference proteome</keyword>
<evidence type="ECO:0000256" key="6">
    <source>
        <dbReference type="ARBA" id="ARBA00013025"/>
    </source>
</evidence>
<comment type="similarity">
    <text evidence="4">Belongs to the folylpolyglutamate synthase family.</text>
</comment>
<keyword evidence="10" id="KW-0547">Nucleotide-binding</keyword>
<evidence type="ECO:0000256" key="13">
    <source>
        <dbReference type="ARBA" id="ARBA00022909"/>
    </source>
</evidence>
<evidence type="ECO:0000313" key="24">
    <source>
        <dbReference type="Proteomes" id="UP001165524"/>
    </source>
</evidence>
<feature type="domain" description="Mur ligase central" evidence="22">
    <location>
        <begin position="46"/>
        <end position="185"/>
    </location>
</feature>
<dbReference type="EC" id="6.3.2.12" evidence="5"/>
<dbReference type="InterPro" id="IPR004101">
    <property type="entry name" value="Mur_ligase_C"/>
</dbReference>
<keyword evidence="11" id="KW-0067">ATP-binding</keyword>
<feature type="domain" description="Mur ligase C-terminal" evidence="21">
    <location>
        <begin position="277"/>
        <end position="413"/>
    </location>
</feature>
<dbReference type="Pfam" id="PF02875">
    <property type="entry name" value="Mur_ligase_C"/>
    <property type="match status" value="1"/>
</dbReference>
<dbReference type="InterPro" id="IPR013221">
    <property type="entry name" value="Mur_ligase_cen"/>
</dbReference>
<comment type="function">
    <text evidence="1">Functions in two distinct reactions of the de novo folate biosynthetic pathway. Catalyzes the addition of a glutamate residue to dihydropteroate (7,8-dihydropteroate or H2Pte) to form dihydrofolate (7,8-dihydrofolate monoglutamate or H2Pte-Glu). Also catalyzes successive additions of L-glutamate to tetrahydrofolate or 10-formyltetrahydrofolate or 5,10-methylenetetrahydrofolate, leading to folylpolyglutamate derivatives.</text>
</comment>
<dbReference type="PANTHER" id="PTHR11136">
    <property type="entry name" value="FOLYLPOLYGLUTAMATE SYNTHASE-RELATED"/>
    <property type="match status" value="1"/>
</dbReference>
<dbReference type="EMBL" id="JALKII010000001">
    <property type="protein sequence ID" value="MCK0536188.1"/>
    <property type="molecule type" value="Genomic_DNA"/>
</dbReference>
<dbReference type="Gene3D" id="3.40.1190.10">
    <property type="entry name" value="Mur-like, catalytic domain"/>
    <property type="match status" value="1"/>
</dbReference>
<comment type="catalytic activity">
    <reaction evidence="18">
        <text>10-formyltetrahydrofolyl-(gamma-L-Glu)(n) + L-glutamate + ATP = 10-formyltetrahydrofolyl-(gamma-L-Glu)(n+1) + ADP + phosphate + H(+)</text>
        <dbReference type="Rhea" id="RHEA:51904"/>
        <dbReference type="Rhea" id="RHEA-COMP:13088"/>
        <dbReference type="Rhea" id="RHEA-COMP:14300"/>
        <dbReference type="ChEBI" id="CHEBI:15378"/>
        <dbReference type="ChEBI" id="CHEBI:29985"/>
        <dbReference type="ChEBI" id="CHEBI:30616"/>
        <dbReference type="ChEBI" id="CHEBI:43474"/>
        <dbReference type="ChEBI" id="CHEBI:134413"/>
        <dbReference type="ChEBI" id="CHEBI:456216"/>
        <dbReference type="EC" id="6.3.2.17"/>
    </reaction>
</comment>
<dbReference type="Pfam" id="PF08245">
    <property type="entry name" value="Mur_ligase_M"/>
    <property type="match status" value="1"/>
</dbReference>
<dbReference type="Proteomes" id="UP001165524">
    <property type="component" value="Unassembled WGS sequence"/>
</dbReference>